<dbReference type="Proteomes" id="UP000680750">
    <property type="component" value="Chromosome"/>
</dbReference>
<name>A0A810L4W2_9ACTN</name>
<dbReference type="AlphaFoldDB" id="A0A810L4W2"/>
<dbReference type="EMBL" id="AP023354">
    <property type="protein sequence ID" value="BCJ30524.1"/>
    <property type="molecule type" value="Genomic_DNA"/>
</dbReference>
<keyword evidence="2" id="KW-1185">Reference proteome</keyword>
<dbReference type="KEGG" id="aser:Asera_46320"/>
<reference evidence="1" key="1">
    <citation type="submission" date="2020-08" db="EMBL/GenBank/DDBJ databases">
        <title>Whole genome shotgun sequence of Actinocatenispora sera NBRC 101916.</title>
        <authorList>
            <person name="Komaki H."/>
            <person name="Tamura T."/>
        </authorList>
    </citation>
    <scope>NUCLEOTIDE SEQUENCE</scope>
    <source>
        <strain evidence="1">NBRC 101916</strain>
    </source>
</reference>
<evidence type="ECO:0000313" key="1">
    <source>
        <dbReference type="EMBL" id="BCJ30524.1"/>
    </source>
</evidence>
<organism evidence="1 2">
    <name type="scientific">Actinocatenispora sera</name>
    <dbReference type="NCBI Taxonomy" id="390989"/>
    <lineage>
        <taxon>Bacteria</taxon>
        <taxon>Bacillati</taxon>
        <taxon>Actinomycetota</taxon>
        <taxon>Actinomycetes</taxon>
        <taxon>Micromonosporales</taxon>
        <taxon>Micromonosporaceae</taxon>
        <taxon>Actinocatenispora</taxon>
    </lineage>
</organism>
<evidence type="ECO:0000313" key="2">
    <source>
        <dbReference type="Proteomes" id="UP000680750"/>
    </source>
</evidence>
<gene>
    <name evidence="1" type="ORF">Asera_46320</name>
</gene>
<proteinExistence type="predicted"/>
<accession>A0A810L4W2</accession>
<protein>
    <submittedName>
        <fullName evidence="1">Uncharacterized protein</fullName>
    </submittedName>
</protein>
<sequence>MADESGSVVAVVTAAVASLSVGTRSGSALASGGVRTPPPGAPGGLAGAATRYWAALSLVRARIGSSGRR</sequence>